<evidence type="ECO:0000256" key="2">
    <source>
        <dbReference type="ARBA" id="ARBA00022722"/>
    </source>
</evidence>
<dbReference type="EC" id="3.1.11.6" evidence="5"/>
<keyword evidence="10" id="KW-1185">Reference proteome</keyword>
<dbReference type="OrthoDB" id="9802795at2"/>
<dbReference type="GO" id="GO:0009318">
    <property type="term" value="C:exodeoxyribonuclease VII complex"/>
    <property type="evidence" value="ECO:0007669"/>
    <property type="project" value="UniProtKB-UniRule"/>
</dbReference>
<comment type="catalytic activity">
    <reaction evidence="5">
        <text>Exonucleolytic cleavage in either 5'- to 3'- or 3'- to 5'-direction to yield nucleoside 5'-phosphates.</text>
        <dbReference type="EC" id="3.1.11.6"/>
    </reaction>
</comment>
<gene>
    <name evidence="5 9" type="primary">xseA</name>
    <name evidence="9" type="ORF">FIV42_03415</name>
</gene>
<organism evidence="9 10">
    <name type="scientific">Persicimonas caeni</name>
    <dbReference type="NCBI Taxonomy" id="2292766"/>
    <lineage>
        <taxon>Bacteria</taxon>
        <taxon>Deltaproteobacteria</taxon>
        <taxon>Bradymonadales</taxon>
        <taxon>Bradymonadaceae</taxon>
        <taxon>Persicimonas</taxon>
    </lineage>
</organism>
<dbReference type="GO" id="GO:0006308">
    <property type="term" value="P:DNA catabolic process"/>
    <property type="evidence" value="ECO:0007669"/>
    <property type="project" value="UniProtKB-UniRule"/>
</dbReference>
<dbReference type="Pfam" id="PF02601">
    <property type="entry name" value="Exonuc_VII_L"/>
    <property type="match status" value="1"/>
</dbReference>
<sequence>MALRRTRPRRHLPGGQRRRRADCIYPRLVHHRESCSLNPNLQDPAPVSRLLDIEPEAQRICIIFPYDASLLPVVRSLPGRWFDGGTKNWYVPLKHADHVIGKLANHKFKISQALRSYCEKNLQPIDELVSDGPGQGGPLRVPEGTYSISQLNEEARRAIRDKFSDDVWLVGEVQSYDRNRPGGHAYFELVERLSPDEDPVARIRAVAFGDDRQKIIDALQNAPESIRLRDGLAVRLSGRVDLYAPHGSYQFVVRGIDPAYTTGEIHQNRERILKALEKRGIRDKNQKLPWPKCPLRVGLITSYESDAYNDFVHELERSGLGFAVTVHDANVQGSRTEPSVLRALDYFAGRADDFDVVVIVRGGGSRSDLAYFDTDAIGKAVCEHPLKIVTGVGHQRDQCLLDFVSDSQKTPTAAANACVSRVQDYMERVEELFARIAERAVDSAGDEMLRLRQASVRLERAVERCLKIETKRLDRVRSGVTYAVKDCLAEATRQLDRLERAIPSAALARLGTERQKLDFGQRRLSRERLERRFQRESRELDGMMRRFKRAAGKALTDQERRIEEHARRLRLLDPQRVLERGFAILQTPDGVALRPEDVPFDTDLDVRLAEGQVTVRRAEDNQDTDESQ</sequence>
<dbReference type="Proteomes" id="UP000315995">
    <property type="component" value="Chromosome"/>
</dbReference>
<dbReference type="CDD" id="cd04489">
    <property type="entry name" value="ExoVII_LU_OBF"/>
    <property type="match status" value="1"/>
</dbReference>
<evidence type="ECO:0000313" key="10">
    <source>
        <dbReference type="Proteomes" id="UP000315995"/>
    </source>
</evidence>
<dbReference type="EMBL" id="CP041186">
    <property type="protein sequence ID" value="QDG49820.1"/>
    <property type="molecule type" value="Genomic_DNA"/>
</dbReference>
<dbReference type="InterPro" id="IPR020579">
    <property type="entry name" value="Exonuc_VII_lsu_C"/>
</dbReference>
<feature type="domain" description="Exonuclease VII large subunit C-terminal" evidence="7">
    <location>
        <begin position="283"/>
        <end position="615"/>
    </location>
</feature>
<keyword evidence="3 5" id="KW-0378">Hydrolase</keyword>
<dbReference type="GO" id="GO:0008855">
    <property type="term" value="F:exodeoxyribonuclease VII activity"/>
    <property type="evidence" value="ECO:0007669"/>
    <property type="project" value="UniProtKB-UniRule"/>
</dbReference>
<evidence type="ECO:0000256" key="5">
    <source>
        <dbReference type="HAMAP-Rule" id="MF_00378"/>
    </source>
</evidence>
<evidence type="ECO:0000256" key="3">
    <source>
        <dbReference type="ARBA" id="ARBA00022801"/>
    </source>
</evidence>
<comment type="function">
    <text evidence="5">Bidirectionally degrades single-stranded DNA into large acid-insoluble oligonucleotides, which are then degraded further into small acid-soluble oligonucleotides.</text>
</comment>
<dbReference type="GO" id="GO:0003676">
    <property type="term" value="F:nucleic acid binding"/>
    <property type="evidence" value="ECO:0007669"/>
    <property type="project" value="InterPro"/>
</dbReference>
<accession>A0A4Y6PNJ9</accession>
<accession>A0A5B8Y0F6</accession>
<keyword evidence="4 5" id="KW-0269">Exonuclease</keyword>
<keyword evidence="2 5" id="KW-0540">Nuclease</keyword>
<keyword evidence="1 5" id="KW-0963">Cytoplasm</keyword>
<dbReference type="GO" id="GO:0005737">
    <property type="term" value="C:cytoplasm"/>
    <property type="evidence" value="ECO:0007669"/>
    <property type="project" value="UniProtKB-SubCell"/>
</dbReference>
<reference evidence="9 10" key="1">
    <citation type="submission" date="2019-06" db="EMBL/GenBank/DDBJ databases">
        <title>Persicimonas caeni gen. nov., sp. nov., a predatory bacterium isolated from solar saltern.</title>
        <authorList>
            <person name="Wang S."/>
        </authorList>
    </citation>
    <scope>NUCLEOTIDE SEQUENCE [LARGE SCALE GENOMIC DNA]</scope>
    <source>
        <strain evidence="9 10">YN101</strain>
    </source>
</reference>
<name>A0A4Y6PNJ9_PERCE</name>
<evidence type="ECO:0000313" key="9">
    <source>
        <dbReference type="EMBL" id="QDG49820.1"/>
    </source>
</evidence>
<dbReference type="Pfam" id="PF13742">
    <property type="entry name" value="tRNA_anti_2"/>
    <property type="match status" value="1"/>
</dbReference>
<comment type="similarity">
    <text evidence="5">Belongs to the XseA family.</text>
</comment>
<dbReference type="HAMAP" id="MF_00378">
    <property type="entry name" value="Exonuc_7_L"/>
    <property type="match status" value="1"/>
</dbReference>
<dbReference type="InterPro" id="IPR003753">
    <property type="entry name" value="Exonuc_VII_L"/>
</dbReference>
<comment type="subunit">
    <text evidence="5">Heterooligomer composed of large and small subunits.</text>
</comment>
<evidence type="ECO:0000259" key="7">
    <source>
        <dbReference type="Pfam" id="PF02601"/>
    </source>
</evidence>
<keyword evidence="6" id="KW-0175">Coiled coil</keyword>
<dbReference type="NCBIfam" id="TIGR00237">
    <property type="entry name" value="xseA"/>
    <property type="match status" value="1"/>
</dbReference>
<feature type="coiled-coil region" evidence="6">
    <location>
        <begin position="488"/>
        <end position="546"/>
    </location>
</feature>
<dbReference type="PANTHER" id="PTHR30008:SF0">
    <property type="entry name" value="EXODEOXYRIBONUCLEASE 7 LARGE SUBUNIT"/>
    <property type="match status" value="1"/>
</dbReference>
<protein>
    <recommendedName>
        <fullName evidence="5">Exodeoxyribonuclease 7 large subunit</fullName>
        <ecNumber evidence="5">3.1.11.6</ecNumber>
    </recommendedName>
    <alternativeName>
        <fullName evidence="5">Exodeoxyribonuclease VII large subunit</fullName>
        <shortName evidence="5">Exonuclease VII large subunit</shortName>
    </alternativeName>
</protein>
<evidence type="ECO:0000259" key="8">
    <source>
        <dbReference type="Pfam" id="PF13742"/>
    </source>
</evidence>
<comment type="subcellular location">
    <subcellularLocation>
        <location evidence="5">Cytoplasm</location>
    </subcellularLocation>
</comment>
<evidence type="ECO:0000256" key="6">
    <source>
        <dbReference type="SAM" id="Coils"/>
    </source>
</evidence>
<dbReference type="PANTHER" id="PTHR30008">
    <property type="entry name" value="EXODEOXYRIBONUCLEASE 7 LARGE SUBUNIT"/>
    <property type="match status" value="1"/>
</dbReference>
<dbReference type="AlphaFoldDB" id="A0A4Y6PNJ9"/>
<feature type="domain" description="OB-fold nucleic acid binding" evidence="8">
    <location>
        <begin position="146"/>
        <end position="256"/>
    </location>
</feature>
<dbReference type="InterPro" id="IPR025824">
    <property type="entry name" value="OB-fold_nuc-bd_dom"/>
</dbReference>
<proteinExistence type="inferred from homology"/>
<evidence type="ECO:0000256" key="1">
    <source>
        <dbReference type="ARBA" id="ARBA00022490"/>
    </source>
</evidence>
<evidence type="ECO:0000256" key="4">
    <source>
        <dbReference type="ARBA" id="ARBA00022839"/>
    </source>
</evidence>